<evidence type="ECO:0000256" key="5">
    <source>
        <dbReference type="ARBA" id="ARBA00023136"/>
    </source>
</evidence>
<dbReference type="Proteomes" id="UP001595530">
    <property type="component" value="Unassembled WGS sequence"/>
</dbReference>
<evidence type="ECO:0000256" key="6">
    <source>
        <dbReference type="SAM" id="Phobius"/>
    </source>
</evidence>
<protein>
    <submittedName>
        <fullName evidence="7">YihY/virulence factor BrkB family protein</fullName>
    </submittedName>
</protein>
<comment type="caution">
    <text evidence="7">The sequence shown here is derived from an EMBL/GenBank/DDBJ whole genome shotgun (WGS) entry which is preliminary data.</text>
</comment>
<dbReference type="Pfam" id="PF03631">
    <property type="entry name" value="Virul_fac_BrkB"/>
    <property type="match status" value="1"/>
</dbReference>
<keyword evidence="2" id="KW-1003">Cell membrane</keyword>
<feature type="transmembrane region" description="Helical" evidence="6">
    <location>
        <begin position="95"/>
        <end position="115"/>
    </location>
</feature>
<evidence type="ECO:0000313" key="7">
    <source>
        <dbReference type="EMBL" id="MFC3110646.1"/>
    </source>
</evidence>
<organism evidence="7 8">
    <name type="scientific">Undibacterium arcticum</name>
    <dbReference type="NCBI Taxonomy" id="1762892"/>
    <lineage>
        <taxon>Bacteria</taxon>
        <taxon>Pseudomonadati</taxon>
        <taxon>Pseudomonadota</taxon>
        <taxon>Betaproteobacteria</taxon>
        <taxon>Burkholderiales</taxon>
        <taxon>Oxalobacteraceae</taxon>
        <taxon>Undibacterium</taxon>
    </lineage>
</organism>
<feature type="transmembrane region" description="Helical" evidence="6">
    <location>
        <begin position="136"/>
        <end position="158"/>
    </location>
</feature>
<accession>A0ABV7F8T4</accession>
<dbReference type="PIRSF" id="PIRSF035875">
    <property type="entry name" value="RNase_BN"/>
    <property type="match status" value="1"/>
</dbReference>
<evidence type="ECO:0000313" key="8">
    <source>
        <dbReference type="Proteomes" id="UP001595530"/>
    </source>
</evidence>
<keyword evidence="4 6" id="KW-1133">Transmembrane helix</keyword>
<proteinExistence type="predicted"/>
<dbReference type="PANTHER" id="PTHR30213">
    <property type="entry name" value="INNER MEMBRANE PROTEIN YHJD"/>
    <property type="match status" value="1"/>
</dbReference>
<keyword evidence="3 6" id="KW-0812">Transmembrane</keyword>
<feature type="transmembrane region" description="Helical" evidence="6">
    <location>
        <begin position="178"/>
        <end position="200"/>
    </location>
</feature>
<feature type="transmembrane region" description="Helical" evidence="6">
    <location>
        <begin position="212"/>
        <end position="231"/>
    </location>
</feature>
<reference evidence="8" key="1">
    <citation type="journal article" date="2019" name="Int. J. Syst. Evol. Microbiol.">
        <title>The Global Catalogue of Microorganisms (GCM) 10K type strain sequencing project: providing services to taxonomists for standard genome sequencing and annotation.</title>
        <authorList>
            <consortium name="The Broad Institute Genomics Platform"/>
            <consortium name="The Broad Institute Genome Sequencing Center for Infectious Disease"/>
            <person name="Wu L."/>
            <person name="Ma J."/>
        </authorList>
    </citation>
    <scope>NUCLEOTIDE SEQUENCE [LARGE SCALE GENOMIC DNA]</scope>
    <source>
        <strain evidence="8">KCTC 42986</strain>
    </source>
</reference>
<dbReference type="EMBL" id="JBHRTP010000083">
    <property type="protein sequence ID" value="MFC3110646.1"/>
    <property type="molecule type" value="Genomic_DNA"/>
</dbReference>
<feature type="transmembrane region" description="Helical" evidence="6">
    <location>
        <begin position="30"/>
        <end position="56"/>
    </location>
</feature>
<dbReference type="InterPro" id="IPR017039">
    <property type="entry name" value="Virul_fac_BrkB"/>
</dbReference>
<sequence>MRIPGLRGLSPVRLIKYSVLRFREHDMATYAAAVTYHVSFSLFPFIIFFIALLGFLHLPNFFDWLRQQAQAFFLQQTMHQINQIFDQLQQRRMGILSVGAIVALWAASSGMRAVINALNVVYGVKESRPMWKRYSLSLLYTLGIGVLLAIAITLVLGSPHAMQEVARQVGISQTFATLWAWWLRWPAVVVLLTLTVAAVYGLAPDVEQRFRFVSPGAFLAVVVWIATSLAFNYYVRTVVDYNVLYGSVGTIIVLLLYFFISSLVLLFGAEINAVVEHHAATGKDIGDRKLK</sequence>
<dbReference type="PANTHER" id="PTHR30213:SF0">
    <property type="entry name" value="UPF0761 MEMBRANE PROTEIN YIHY"/>
    <property type="match status" value="1"/>
</dbReference>
<feature type="transmembrane region" description="Helical" evidence="6">
    <location>
        <begin position="243"/>
        <end position="267"/>
    </location>
</feature>
<dbReference type="RefSeq" id="WP_390332890.1">
    <property type="nucleotide sequence ID" value="NZ_JBHRTP010000083.1"/>
</dbReference>
<dbReference type="NCBIfam" id="TIGR00765">
    <property type="entry name" value="yihY_not_rbn"/>
    <property type="match status" value="1"/>
</dbReference>
<keyword evidence="5 6" id="KW-0472">Membrane</keyword>
<comment type="subcellular location">
    <subcellularLocation>
        <location evidence="1">Cell membrane</location>
        <topology evidence="1">Multi-pass membrane protein</topology>
    </subcellularLocation>
</comment>
<keyword evidence="8" id="KW-1185">Reference proteome</keyword>
<evidence type="ECO:0000256" key="4">
    <source>
        <dbReference type="ARBA" id="ARBA00022989"/>
    </source>
</evidence>
<evidence type="ECO:0000256" key="2">
    <source>
        <dbReference type="ARBA" id="ARBA00022475"/>
    </source>
</evidence>
<evidence type="ECO:0000256" key="1">
    <source>
        <dbReference type="ARBA" id="ARBA00004651"/>
    </source>
</evidence>
<name>A0ABV7F8T4_9BURK</name>
<evidence type="ECO:0000256" key="3">
    <source>
        <dbReference type="ARBA" id="ARBA00022692"/>
    </source>
</evidence>
<gene>
    <name evidence="7" type="ORF">ACFOFO_22255</name>
</gene>